<keyword evidence="1" id="KW-0472">Membrane</keyword>
<dbReference type="InterPro" id="IPR036249">
    <property type="entry name" value="Thioredoxin-like_sf"/>
</dbReference>
<dbReference type="Gene3D" id="3.40.30.10">
    <property type="entry name" value="Glutaredoxin"/>
    <property type="match status" value="1"/>
</dbReference>
<proteinExistence type="predicted"/>
<dbReference type="Proteomes" id="UP000016584">
    <property type="component" value="Unassembled WGS sequence"/>
</dbReference>
<dbReference type="CDD" id="cd02966">
    <property type="entry name" value="TlpA_like_family"/>
    <property type="match status" value="1"/>
</dbReference>
<dbReference type="STRING" id="1346330.M472_10885"/>
<dbReference type="eggNOG" id="COG0526">
    <property type="taxonomic scope" value="Bacteria"/>
</dbReference>
<dbReference type="InterPro" id="IPR013766">
    <property type="entry name" value="Thioredoxin_domain"/>
</dbReference>
<accession>U2J2T3</accession>
<dbReference type="SUPFAM" id="SSF52833">
    <property type="entry name" value="Thioredoxin-like"/>
    <property type="match status" value="1"/>
</dbReference>
<keyword evidence="1" id="KW-0812">Transmembrane</keyword>
<dbReference type="PATRIC" id="fig|1346330.5.peg.2613"/>
<sequence>MKNFNWGGRELSIRQCDDVIKLTSYQDLSTRPKEENYKYRLLLPLGRYSRSKFGTLRSHVLLTIFCVLFSGYLVFPASGQENNALTQMKQLKIGDTIPQKLWRTPLQAVRYPDGKQRITLNDYRDKKLVILGFWATWCGSCTSAWPKISVLQEKFNEDVQFLLINATQTKDSKERIDRTITQQQPAANLLFLHRDSIFQYVYPHKILPHYVWLDGNGKLLATSSSKEITEKNIRAVLNGDLSAFHLKEDNLLYDKKKALLEQMGIIDTKSIKSSSLLTGYLTGLGSVYGSEPYHTGERFFYVNYPIKFLYQEAFNTALAGVHPNEFVFDDGVDKSFIDFIASTDYDALYSYELIIESATRDRAMEYLRRDLMQQFNVSVRRDIRNTEVLVLTGDKQSNAPKTSAKGTTLGYLARQLSTMTGRLVEADGNAAQHVVAPLELENLAGSDLLQLQRVLKKHGIRSEIKNLPRAHAVFYNTVHAASGKVVESIN</sequence>
<evidence type="ECO:0000313" key="4">
    <source>
        <dbReference type="Proteomes" id="UP000016584"/>
    </source>
</evidence>
<evidence type="ECO:0000313" key="3">
    <source>
        <dbReference type="EMBL" id="ERJ59279.1"/>
    </source>
</evidence>
<keyword evidence="1" id="KW-1133">Transmembrane helix</keyword>
<keyword evidence="4" id="KW-1185">Reference proteome</keyword>
<dbReference type="PANTHER" id="PTHR42852:SF13">
    <property type="entry name" value="PROTEIN DIPZ"/>
    <property type="match status" value="1"/>
</dbReference>
<dbReference type="PANTHER" id="PTHR42852">
    <property type="entry name" value="THIOL:DISULFIDE INTERCHANGE PROTEIN DSBE"/>
    <property type="match status" value="1"/>
</dbReference>
<protein>
    <recommendedName>
        <fullName evidence="2">Thioredoxin domain-containing protein</fullName>
    </recommendedName>
</protein>
<comment type="caution">
    <text evidence="3">The sequence shown here is derived from an EMBL/GenBank/DDBJ whole genome shotgun (WGS) entry which is preliminary data.</text>
</comment>
<name>U2J2T3_9SPHI</name>
<dbReference type="OrthoDB" id="793244at2"/>
<organism evidence="3 4">
    <name type="scientific">Sphingobacterium paucimobilis HER1398</name>
    <dbReference type="NCBI Taxonomy" id="1346330"/>
    <lineage>
        <taxon>Bacteria</taxon>
        <taxon>Pseudomonadati</taxon>
        <taxon>Bacteroidota</taxon>
        <taxon>Sphingobacteriia</taxon>
        <taxon>Sphingobacteriales</taxon>
        <taxon>Sphingobacteriaceae</taxon>
        <taxon>Sphingobacterium</taxon>
    </lineage>
</organism>
<feature type="transmembrane region" description="Helical" evidence="1">
    <location>
        <begin position="56"/>
        <end position="75"/>
    </location>
</feature>
<evidence type="ECO:0000256" key="1">
    <source>
        <dbReference type="SAM" id="Phobius"/>
    </source>
</evidence>
<dbReference type="PROSITE" id="PS51352">
    <property type="entry name" value="THIOREDOXIN_2"/>
    <property type="match status" value="1"/>
</dbReference>
<feature type="domain" description="Thioredoxin" evidence="2">
    <location>
        <begin position="91"/>
        <end position="242"/>
    </location>
</feature>
<gene>
    <name evidence="3" type="ORF">M472_10885</name>
</gene>
<dbReference type="Pfam" id="PF00085">
    <property type="entry name" value="Thioredoxin"/>
    <property type="match status" value="1"/>
</dbReference>
<dbReference type="RefSeq" id="WP_021070773.1">
    <property type="nucleotide sequence ID" value="NZ_ATDL01000015.1"/>
</dbReference>
<dbReference type="InterPro" id="IPR050553">
    <property type="entry name" value="Thioredoxin_ResA/DsbE_sf"/>
</dbReference>
<dbReference type="EMBL" id="ATDL01000015">
    <property type="protein sequence ID" value="ERJ59279.1"/>
    <property type="molecule type" value="Genomic_DNA"/>
</dbReference>
<reference evidence="3 4" key="1">
    <citation type="journal article" date="2013" name="Genome Announc.">
        <title>The Draft Genome Sequence of Sphingomonas paucimobilis Strain HER1398 (Proteobacteria), Host to the Giant PAU Phage, Indicates That It Is a Member of the Genus Sphingobacterium (Bacteroidetes).</title>
        <authorList>
            <person name="White R.A.III."/>
            <person name="Suttle C.A."/>
        </authorList>
    </citation>
    <scope>NUCLEOTIDE SEQUENCE [LARGE SCALE GENOMIC DNA]</scope>
    <source>
        <strain evidence="3 4">HER1398</strain>
    </source>
</reference>
<evidence type="ECO:0000259" key="2">
    <source>
        <dbReference type="PROSITE" id="PS51352"/>
    </source>
</evidence>
<dbReference type="AlphaFoldDB" id="U2J2T3"/>